<evidence type="ECO:0000256" key="1">
    <source>
        <dbReference type="ARBA" id="ARBA00006964"/>
    </source>
</evidence>
<dbReference type="RefSeq" id="WP_264282796.1">
    <property type="nucleotide sequence ID" value="NZ_CP107006.1"/>
</dbReference>
<keyword evidence="4" id="KW-1185">Reference proteome</keyword>
<evidence type="ECO:0000313" key="3">
    <source>
        <dbReference type="EMBL" id="UYQ94988.1"/>
    </source>
</evidence>
<comment type="similarity">
    <text evidence="1">Belongs to the GTP cyclohydrolase I type 2/NIF3 family.</text>
</comment>
<name>A0ABY6J5P4_9BACT</name>
<protein>
    <submittedName>
        <fullName evidence="3">Nif3-like dinuclear metal center hexameric protein</fullName>
    </submittedName>
</protein>
<dbReference type="EMBL" id="CP107006">
    <property type="protein sequence ID" value="UYQ94988.1"/>
    <property type="molecule type" value="Genomic_DNA"/>
</dbReference>
<dbReference type="InterPro" id="IPR002678">
    <property type="entry name" value="DUF34/NIF3"/>
</dbReference>
<dbReference type="PANTHER" id="PTHR13799:SF14">
    <property type="entry name" value="GTP CYCLOHYDROLASE 1 TYPE 2 HOMOLOG"/>
    <property type="match status" value="1"/>
</dbReference>
<sequence>MYPEFNHSIPRRKFIGDLSKTAAGLAVLGWQPGHLSLTVQQVMDLVLKEGNLSRIADTVDTLKTGHAAQPVTGIITTMFPTINVIQEAIKHKANFIIAHEPAFYNHKDDKGWVKDNGVLRQKLAMIDKHQIVIWRFHDYCHALQPDAVSYGVARKAGWERYYKTGQLSLTIPAISLKQLAQHLKTSLGISQVRVIGDLAQSCTRIALMPGAWGGQRQVNAVETEKPDVLIVGELSEWETAEYIRDANLLGQKKGLIVLGHSVSEEPGMEYFAEWLRPKLPGIKVTHVSSNDPFTWL</sequence>
<evidence type="ECO:0000313" key="4">
    <source>
        <dbReference type="Proteomes" id="UP001162741"/>
    </source>
</evidence>
<accession>A0ABY6J5P4</accession>
<dbReference type="Gene3D" id="3.40.1390.30">
    <property type="entry name" value="NIF3 (NGG1p interacting factor 3)-like"/>
    <property type="match status" value="2"/>
</dbReference>
<reference evidence="3" key="1">
    <citation type="submission" date="2022-10" db="EMBL/GenBank/DDBJ databases">
        <title>Chitinophaga sp. nov., isolated from soil.</title>
        <authorList>
            <person name="Jeon C.O."/>
        </authorList>
    </citation>
    <scope>NUCLEOTIDE SEQUENCE</scope>
    <source>
        <strain evidence="3">R8</strain>
    </source>
</reference>
<dbReference type="Pfam" id="PF01784">
    <property type="entry name" value="DUF34_NIF3"/>
    <property type="match status" value="1"/>
</dbReference>
<dbReference type="Proteomes" id="UP001162741">
    <property type="component" value="Chromosome"/>
</dbReference>
<evidence type="ECO:0000256" key="2">
    <source>
        <dbReference type="ARBA" id="ARBA00022723"/>
    </source>
</evidence>
<dbReference type="SUPFAM" id="SSF102705">
    <property type="entry name" value="NIF3 (NGG1p interacting factor 3)-like"/>
    <property type="match status" value="1"/>
</dbReference>
<dbReference type="PANTHER" id="PTHR13799">
    <property type="entry name" value="NGG1 INTERACTING FACTOR 3"/>
    <property type="match status" value="1"/>
</dbReference>
<dbReference type="InterPro" id="IPR036069">
    <property type="entry name" value="DUF34/NIF3_sf"/>
</dbReference>
<proteinExistence type="inferred from homology"/>
<organism evidence="3 4">
    <name type="scientific">Chitinophaga horti</name>
    <dbReference type="NCBI Taxonomy" id="2920382"/>
    <lineage>
        <taxon>Bacteria</taxon>
        <taxon>Pseudomonadati</taxon>
        <taxon>Bacteroidota</taxon>
        <taxon>Chitinophagia</taxon>
        <taxon>Chitinophagales</taxon>
        <taxon>Chitinophagaceae</taxon>
        <taxon>Chitinophaga</taxon>
    </lineage>
</organism>
<keyword evidence="2" id="KW-0479">Metal-binding</keyword>
<gene>
    <name evidence="3" type="ORF">MKQ68_07760</name>
</gene>